<keyword evidence="13 14" id="KW-0998">Cell outer membrane</keyword>
<evidence type="ECO:0000259" key="18">
    <source>
        <dbReference type="Pfam" id="PF00593"/>
    </source>
</evidence>
<keyword evidence="10 16" id="KW-0798">TonB box</keyword>
<keyword evidence="11 14" id="KW-0472">Membrane</keyword>
<dbReference type="NCBIfam" id="TIGR01783">
    <property type="entry name" value="TonB-siderophor"/>
    <property type="match status" value="1"/>
</dbReference>
<feature type="chain" id="PRO_5012684133" evidence="17">
    <location>
        <begin position="28"/>
        <end position="736"/>
    </location>
</feature>
<dbReference type="InterPro" id="IPR000531">
    <property type="entry name" value="Beta-barrel_TonB"/>
</dbReference>
<dbReference type="PROSITE" id="PS52016">
    <property type="entry name" value="TONB_DEPENDENT_REC_3"/>
    <property type="match status" value="1"/>
</dbReference>
<dbReference type="Pfam" id="PF00593">
    <property type="entry name" value="TonB_dep_Rec_b-barrel"/>
    <property type="match status" value="1"/>
</dbReference>
<dbReference type="GO" id="GO:0015344">
    <property type="term" value="F:siderophore uptake transmembrane transporter activity"/>
    <property type="evidence" value="ECO:0007669"/>
    <property type="project" value="TreeGrafter"/>
</dbReference>
<evidence type="ECO:0000256" key="16">
    <source>
        <dbReference type="RuleBase" id="RU003357"/>
    </source>
</evidence>
<organism evidence="20 21">
    <name type="scientific">Vibrio palustris</name>
    <dbReference type="NCBI Taxonomy" id="1918946"/>
    <lineage>
        <taxon>Bacteria</taxon>
        <taxon>Pseudomonadati</taxon>
        <taxon>Pseudomonadota</taxon>
        <taxon>Gammaproteobacteria</taxon>
        <taxon>Vibrionales</taxon>
        <taxon>Vibrionaceae</taxon>
        <taxon>Vibrio</taxon>
    </lineage>
</organism>
<evidence type="ECO:0000256" key="3">
    <source>
        <dbReference type="ARBA" id="ARBA00022448"/>
    </source>
</evidence>
<dbReference type="EMBL" id="FUFT01000003">
    <property type="protein sequence ID" value="SJL83574.1"/>
    <property type="molecule type" value="Genomic_DNA"/>
</dbReference>
<evidence type="ECO:0000256" key="13">
    <source>
        <dbReference type="ARBA" id="ARBA00023237"/>
    </source>
</evidence>
<keyword evidence="5" id="KW-0410">Iron transport</keyword>
<dbReference type="InterPro" id="IPR037066">
    <property type="entry name" value="Plug_dom_sf"/>
</dbReference>
<dbReference type="AlphaFoldDB" id="A0A1R4B3S9"/>
<feature type="domain" description="TonB-dependent receptor plug" evidence="19">
    <location>
        <begin position="78"/>
        <end position="175"/>
    </location>
</feature>
<keyword evidence="7 17" id="KW-0732">Signal</keyword>
<dbReference type="PANTHER" id="PTHR32552:SF82">
    <property type="entry name" value="FCUA PROTEIN"/>
    <property type="match status" value="1"/>
</dbReference>
<comment type="similarity">
    <text evidence="2 14 16">Belongs to the TonB-dependent receptor family.</text>
</comment>
<dbReference type="RefSeq" id="WP_077313889.1">
    <property type="nucleotide sequence ID" value="NZ_AP024887.1"/>
</dbReference>
<evidence type="ECO:0000256" key="11">
    <source>
        <dbReference type="ARBA" id="ARBA00023136"/>
    </source>
</evidence>
<feature type="short sequence motif" description="TonB C-terminal box" evidence="15">
    <location>
        <begin position="719"/>
        <end position="736"/>
    </location>
</feature>
<keyword evidence="12 20" id="KW-0675">Receptor</keyword>
<protein>
    <submittedName>
        <fullName evidence="20">Ferrichrome receptor FcuA</fullName>
    </submittedName>
</protein>
<evidence type="ECO:0000256" key="14">
    <source>
        <dbReference type="PROSITE-ProRule" id="PRU01360"/>
    </source>
</evidence>
<evidence type="ECO:0000256" key="7">
    <source>
        <dbReference type="ARBA" id="ARBA00022729"/>
    </source>
</evidence>
<keyword evidence="4 14" id="KW-1134">Transmembrane beta strand</keyword>
<evidence type="ECO:0000256" key="2">
    <source>
        <dbReference type="ARBA" id="ARBA00009810"/>
    </source>
</evidence>
<accession>A0A1R4B3S9</accession>
<dbReference type="PANTHER" id="PTHR32552">
    <property type="entry name" value="FERRICHROME IRON RECEPTOR-RELATED"/>
    <property type="match status" value="1"/>
</dbReference>
<evidence type="ECO:0000256" key="10">
    <source>
        <dbReference type="ARBA" id="ARBA00023077"/>
    </source>
</evidence>
<evidence type="ECO:0000256" key="6">
    <source>
        <dbReference type="ARBA" id="ARBA00022692"/>
    </source>
</evidence>
<keyword evidence="8" id="KW-0408">Iron</keyword>
<dbReference type="SUPFAM" id="SSF56935">
    <property type="entry name" value="Porins"/>
    <property type="match status" value="1"/>
</dbReference>
<evidence type="ECO:0000259" key="19">
    <source>
        <dbReference type="Pfam" id="PF07715"/>
    </source>
</evidence>
<dbReference type="GO" id="GO:0015891">
    <property type="term" value="P:siderophore transport"/>
    <property type="evidence" value="ECO:0007669"/>
    <property type="project" value="InterPro"/>
</dbReference>
<dbReference type="InterPro" id="IPR039426">
    <property type="entry name" value="TonB-dep_rcpt-like"/>
</dbReference>
<evidence type="ECO:0000256" key="12">
    <source>
        <dbReference type="ARBA" id="ARBA00023170"/>
    </source>
</evidence>
<evidence type="ECO:0000256" key="17">
    <source>
        <dbReference type="SAM" id="SignalP"/>
    </source>
</evidence>
<keyword evidence="3 14" id="KW-0813">Transport</keyword>
<dbReference type="GO" id="GO:0038023">
    <property type="term" value="F:signaling receptor activity"/>
    <property type="evidence" value="ECO:0007669"/>
    <property type="project" value="InterPro"/>
</dbReference>
<dbReference type="CDD" id="cd01347">
    <property type="entry name" value="ligand_gated_channel"/>
    <property type="match status" value="1"/>
</dbReference>
<gene>
    <name evidence="20" type="primary">fcuA</name>
    <name evidence="20" type="ORF">VPAL9027_01542</name>
</gene>
<dbReference type="OrthoDB" id="127311at2"/>
<dbReference type="InterPro" id="IPR012910">
    <property type="entry name" value="Plug_dom"/>
</dbReference>
<keyword evidence="9" id="KW-0406">Ion transport</keyword>
<evidence type="ECO:0000256" key="1">
    <source>
        <dbReference type="ARBA" id="ARBA00004571"/>
    </source>
</evidence>
<dbReference type="InterPro" id="IPR036942">
    <property type="entry name" value="Beta-barrel_TonB_sf"/>
</dbReference>
<feature type="domain" description="TonB-dependent receptor-like beta-barrel" evidence="18">
    <location>
        <begin position="289"/>
        <end position="702"/>
    </location>
</feature>
<evidence type="ECO:0000256" key="4">
    <source>
        <dbReference type="ARBA" id="ARBA00022452"/>
    </source>
</evidence>
<dbReference type="Gene3D" id="2.40.170.20">
    <property type="entry name" value="TonB-dependent receptor, beta-barrel domain"/>
    <property type="match status" value="1"/>
</dbReference>
<dbReference type="Proteomes" id="UP000189475">
    <property type="component" value="Unassembled WGS sequence"/>
</dbReference>
<evidence type="ECO:0000313" key="20">
    <source>
        <dbReference type="EMBL" id="SJL83574.1"/>
    </source>
</evidence>
<reference evidence="20 21" key="1">
    <citation type="submission" date="2017-02" db="EMBL/GenBank/DDBJ databases">
        <authorList>
            <person name="Peterson S.W."/>
        </authorList>
    </citation>
    <scope>NUCLEOTIDE SEQUENCE [LARGE SCALE GENOMIC DNA]</scope>
    <source>
        <strain evidence="20 21">CECT 9027</strain>
    </source>
</reference>
<dbReference type="Gene3D" id="2.170.130.10">
    <property type="entry name" value="TonB-dependent receptor, plug domain"/>
    <property type="match status" value="1"/>
</dbReference>
<evidence type="ECO:0000256" key="15">
    <source>
        <dbReference type="PROSITE-ProRule" id="PRU10144"/>
    </source>
</evidence>
<dbReference type="Pfam" id="PF07715">
    <property type="entry name" value="Plug"/>
    <property type="match status" value="1"/>
</dbReference>
<keyword evidence="6 14" id="KW-0812">Transmembrane</keyword>
<evidence type="ECO:0000313" key="21">
    <source>
        <dbReference type="Proteomes" id="UP000189475"/>
    </source>
</evidence>
<dbReference type="InterPro" id="IPR010105">
    <property type="entry name" value="TonB_sidphr_rcpt"/>
</dbReference>
<dbReference type="InterPro" id="IPR010917">
    <property type="entry name" value="TonB_rcpt_CS"/>
</dbReference>
<dbReference type="GO" id="GO:0009279">
    <property type="term" value="C:cell outer membrane"/>
    <property type="evidence" value="ECO:0007669"/>
    <property type="project" value="UniProtKB-SubCell"/>
</dbReference>
<dbReference type="STRING" id="1918946.VPAL9027_01542"/>
<evidence type="ECO:0000256" key="9">
    <source>
        <dbReference type="ARBA" id="ARBA00023065"/>
    </source>
</evidence>
<dbReference type="PROSITE" id="PS01156">
    <property type="entry name" value="TONB_DEPENDENT_REC_2"/>
    <property type="match status" value="1"/>
</dbReference>
<evidence type="ECO:0000256" key="5">
    <source>
        <dbReference type="ARBA" id="ARBA00022496"/>
    </source>
</evidence>
<name>A0A1R4B3S9_9VIBR</name>
<proteinExistence type="inferred from homology"/>
<sequence length="736" mass="79839">MPSFRCSSVNVAVLTALSLSSTSPVFAAQTSAETDKKSTDSVQEVITVQGSQVDIGGVYQGGQVARTGRAGLLGNMDMMDTPFSSTNYTADLIRDQQAKSVADVMLNDPTVRVARGFGNFQELYMIRGFNVYSDDMTLNGVYGILPRQFVAAQMMERVEVFRGANTFLNGAAPGGSAVGGLINIVPKRAGSEPLTRVTAGIQSGGQAYSSLDWSRRYGDAAQDGLRVGLTLRDGDDGVDDQNTQLGSLTVGWDHQGDQWRLSADLGYQDHHIDQPRPSVTPLTSAPSLPNANDNYAQNWTYTDEKQLFGVVRGEYDFTDATTAWLAVGGRHGSEHNLSANPTADSQGNLTAYKFENKREDNILSSDAGVRHRFVTGPVTHTAVLSGSVFYSRSKNATEYSNWGAPESLGSLRDYQQITQPPTDAAISASYGDLDEPSLTQRNLNLGLSAADTLAMLDDAVKVTVGARLQRIDQKSYSYTSSDMTSSYAQNAVTPFMGVVYQPTLDWSLYANYAEALQPGKVAPQSNSGAAVTNAGEVFSPLRSQQYEVGAKYDNGAYGGAISLFQINKNTYLYDEQNRFNDNGEQRNRGIELTGFGQVFEQLNILGGVTFIDGELHKTQNGVNDGHTAIGVPDVTAKLNLEWLVPAVSGLSVNGRAIYTSSQYIDMANEHQLPSWTRFDMGVRYTMQVNNQLLTLNARVENIADKDYWASTGGYPGSNYLVQGAPRTFMLSASYDF</sequence>
<feature type="signal peptide" evidence="17">
    <location>
        <begin position="1"/>
        <end position="27"/>
    </location>
</feature>
<comment type="subcellular location">
    <subcellularLocation>
        <location evidence="1 14">Cell outer membrane</location>
        <topology evidence="1 14">Multi-pass membrane protein</topology>
    </subcellularLocation>
</comment>
<keyword evidence="21" id="KW-1185">Reference proteome</keyword>
<evidence type="ECO:0000256" key="8">
    <source>
        <dbReference type="ARBA" id="ARBA00023004"/>
    </source>
</evidence>